<dbReference type="RefSeq" id="WP_004919481.1">
    <property type="nucleotide sequence ID" value="NZ_DS607663.1"/>
</dbReference>
<dbReference type="Pfam" id="PF00577">
    <property type="entry name" value="Usher"/>
    <property type="match status" value="1"/>
</dbReference>
<gene>
    <name evidence="12" type="ORF">PROSTU_02455</name>
</gene>
<evidence type="ECO:0000256" key="3">
    <source>
        <dbReference type="ARBA" id="ARBA00022448"/>
    </source>
</evidence>
<organism evidence="12 13">
    <name type="scientific">Providencia stuartii ATCC 25827</name>
    <dbReference type="NCBI Taxonomy" id="471874"/>
    <lineage>
        <taxon>Bacteria</taxon>
        <taxon>Pseudomonadati</taxon>
        <taxon>Pseudomonadota</taxon>
        <taxon>Gammaproteobacteria</taxon>
        <taxon>Enterobacterales</taxon>
        <taxon>Morganellaceae</taxon>
        <taxon>Providencia</taxon>
    </lineage>
</organism>
<proteinExistence type="inferred from homology"/>
<dbReference type="InterPro" id="IPR037224">
    <property type="entry name" value="PapC_N_sf"/>
</dbReference>
<dbReference type="SUPFAM" id="SSF141729">
    <property type="entry name" value="FimD N-terminal domain-like"/>
    <property type="match status" value="1"/>
</dbReference>
<dbReference type="Proteomes" id="UP000004506">
    <property type="component" value="Unassembled WGS sequence"/>
</dbReference>
<evidence type="ECO:0000256" key="9">
    <source>
        <dbReference type="ARBA" id="ARBA00023237"/>
    </source>
</evidence>
<feature type="domain" description="PapC-like C-terminal" evidence="10">
    <location>
        <begin position="751"/>
        <end position="816"/>
    </location>
</feature>
<evidence type="ECO:0000259" key="11">
    <source>
        <dbReference type="Pfam" id="PF13954"/>
    </source>
</evidence>
<dbReference type="InterPro" id="IPR025949">
    <property type="entry name" value="PapC-like_C"/>
</dbReference>
<feature type="domain" description="PapC N-terminal" evidence="11">
    <location>
        <begin position="36"/>
        <end position="182"/>
    </location>
</feature>
<dbReference type="InterPro" id="IPR043142">
    <property type="entry name" value="PapC-like_C_sf"/>
</dbReference>
<dbReference type="InterPro" id="IPR042186">
    <property type="entry name" value="FimD_plug_dom"/>
</dbReference>
<evidence type="ECO:0000256" key="7">
    <source>
        <dbReference type="ARBA" id="ARBA00022729"/>
    </source>
</evidence>
<dbReference type="AlphaFoldDB" id="A0AA87CQU4"/>
<dbReference type="InterPro" id="IPR000015">
    <property type="entry name" value="Fimb_usher"/>
</dbReference>
<dbReference type="Gene3D" id="3.10.20.410">
    <property type="match status" value="1"/>
</dbReference>
<reference evidence="13" key="1">
    <citation type="submission" date="2008-04" db="EMBL/GenBank/DDBJ databases">
        <title>Draft genome sequence of Providencia stuartii (ATCC 25827).</title>
        <authorList>
            <person name="Sudarsanam P."/>
            <person name="Ley R."/>
            <person name="Guruge J."/>
            <person name="Turnbaugh P.J."/>
            <person name="Mahowald M."/>
            <person name="Liep D."/>
            <person name="Gordon J."/>
        </authorList>
    </citation>
    <scope>NUCLEOTIDE SEQUENCE [LARGE SCALE GENOMIC DNA]</scope>
    <source>
        <strain evidence="13">ATCC 25827</strain>
    </source>
</reference>
<dbReference type="Gene3D" id="2.60.40.2070">
    <property type="match status" value="1"/>
</dbReference>
<dbReference type="GO" id="GO:0015473">
    <property type="term" value="F:fimbrial usher porin activity"/>
    <property type="evidence" value="ECO:0007669"/>
    <property type="project" value="InterPro"/>
</dbReference>
<evidence type="ECO:0000259" key="10">
    <source>
        <dbReference type="Pfam" id="PF13953"/>
    </source>
</evidence>
<dbReference type="GO" id="GO:0009297">
    <property type="term" value="P:pilus assembly"/>
    <property type="evidence" value="ECO:0007669"/>
    <property type="project" value="InterPro"/>
</dbReference>
<comment type="caution">
    <text evidence="12">The sequence shown here is derived from an EMBL/GenBank/DDBJ whole genome shotgun (WGS) entry which is preliminary data.</text>
</comment>
<dbReference type="InterPro" id="IPR025885">
    <property type="entry name" value="PapC_N"/>
</dbReference>
<dbReference type="Pfam" id="PF13953">
    <property type="entry name" value="PapC_C"/>
    <property type="match status" value="1"/>
</dbReference>
<sequence>MSASCFKNKSLYHSKVFIAVSIILYSNNTKADDVFDINAINTGIESHVADVNNLDYLSYSGGQLPGTYHVAIYINNKFVDEQNLRFIFDKQNKKLVPEIAKKMLLSWGVKNTASQAFSDAKDDQAITDIAATIPGAFYKYDFGNGRLNISIPQIGLDNYSRGYVDPKEWDDGINAAFVNYNIRHSQNWYKDRDDTNTNNTFIGLRSGINFDVWRLRNHSTYSRTSGKTDWNNLQTYVERDIRPLKSHLTIGETASDNGVMESNPYRGVKLASDESMLPQSQRGFAPVVKGIAQTNAVVTIRQNGSVIYQTTVPPGEFEINDLYPTSYSGDLDVQIEEANGTIRSFIQPFSAVPMMQRAGSLKYSIDIGKYNVDNALRKPNFAQASAIYGLPYNLSVYGGFILSKDYQAYTAGTGINLGSIGAISADVTQSKTELLDKTNAQGQSYRVQYSKYMPGTGTSFSLASYRYSTKEYYDFSASNNDPYESGRKKQQFQASISQSLKDIGYLSINGYQQYYWDRSGVDKNLTVGFNSNYRQINYGISYSYTKQEHTNSKNEMLSINFSVPFTLGQKNNWVNYRYNTSQNGDSISSVSVSGTRLEDNNLQFDITQNYNHSRHENSGSVSGNYIVSSGEYNGGYSYDPRYQSANIGATGALLLHSGGITPARAIYDSAVLVKANDINDLKVNNAQSLYTNSWGYAVVPSATRYERNKISVDPSTLTGNNDVGLSTTTVVPTRGAIVLADFKGKRGARVMLKLTHHDQLIPFGAQVSVLVDKEEVTTGIVANDGEVYLSGVPEQSRIVVKWGSHADQQCELPLQLDLSNDKIQFIERICQ</sequence>
<keyword evidence="8" id="KW-0472">Membrane</keyword>
<evidence type="ECO:0000256" key="2">
    <source>
        <dbReference type="ARBA" id="ARBA00008064"/>
    </source>
</evidence>
<reference evidence="13" key="2">
    <citation type="submission" date="2008-04" db="EMBL/GenBank/DDBJ databases">
        <title>Draft genome sequence of Providencia stuartii(ATCC 25827).</title>
        <authorList>
            <person name="Sudarsanam P."/>
            <person name="Ley R."/>
            <person name="Guruge J."/>
            <person name="Turnbaugh P.J."/>
            <person name="Mahowald M."/>
            <person name="Liep D."/>
            <person name="Gordon J."/>
        </authorList>
    </citation>
    <scope>NUCLEOTIDE SEQUENCE [LARGE SCALE GENOMIC DNA]</scope>
    <source>
        <strain evidence="13">ATCC 25827</strain>
    </source>
</reference>
<keyword evidence="5" id="KW-1029">Fimbrium biogenesis</keyword>
<comment type="similarity">
    <text evidence="2">Belongs to the fimbrial export usher family.</text>
</comment>
<keyword evidence="3" id="KW-0813">Transport</keyword>
<comment type="subcellular location">
    <subcellularLocation>
        <location evidence="1">Cell outer membrane</location>
        <topology evidence="1">Multi-pass membrane protein</topology>
    </subcellularLocation>
</comment>
<dbReference type="GO" id="GO:0009279">
    <property type="term" value="C:cell outer membrane"/>
    <property type="evidence" value="ECO:0007669"/>
    <property type="project" value="UniProtKB-SubCell"/>
</dbReference>
<evidence type="ECO:0000256" key="8">
    <source>
        <dbReference type="ARBA" id="ARBA00023136"/>
    </source>
</evidence>
<accession>A0AA87CQU4</accession>
<reference evidence="12 13" key="3">
    <citation type="submission" date="2008-05" db="EMBL/GenBank/DDBJ databases">
        <authorList>
            <person name="Fulton L."/>
            <person name="Clifton S."/>
            <person name="Fulton B."/>
            <person name="Xu J."/>
            <person name="Minx P."/>
            <person name="Pepin K.H."/>
            <person name="Johnson M."/>
            <person name="Thiruvilangam P."/>
            <person name="Bhonagiri V."/>
            <person name="Nash W.E."/>
            <person name="Mardis E.R."/>
            <person name="Wilson R.K."/>
        </authorList>
    </citation>
    <scope>NUCLEOTIDE SEQUENCE [LARGE SCALE GENOMIC DNA]</scope>
    <source>
        <strain evidence="12 13">ATCC 25827</strain>
    </source>
</reference>
<keyword evidence="4" id="KW-1134">Transmembrane beta strand</keyword>
<keyword evidence="7" id="KW-0732">Signal</keyword>
<evidence type="ECO:0000256" key="6">
    <source>
        <dbReference type="ARBA" id="ARBA00022692"/>
    </source>
</evidence>
<dbReference type="PANTHER" id="PTHR30451:SF21">
    <property type="entry name" value="FIMBRIAL USHER DOMAIN-CONTAINING PROTEIN YDET-RELATED"/>
    <property type="match status" value="1"/>
</dbReference>
<evidence type="ECO:0000256" key="5">
    <source>
        <dbReference type="ARBA" id="ARBA00022558"/>
    </source>
</evidence>
<evidence type="ECO:0000256" key="1">
    <source>
        <dbReference type="ARBA" id="ARBA00004571"/>
    </source>
</evidence>
<dbReference type="PANTHER" id="PTHR30451">
    <property type="entry name" value="OUTER MEMBRANE USHER PROTEIN"/>
    <property type="match status" value="1"/>
</dbReference>
<keyword evidence="9" id="KW-0998">Cell outer membrane</keyword>
<dbReference type="FunFam" id="2.60.40.3110:FF:000001">
    <property type="entry name" value="Putative fimbrial outer membrane usher"/>
    <property type="match status" value="1"/>
</dbReference>
<dbReference type="Gene3D" id="2.60.40.3110">
    <property type="match status" value="1"/>
</dbReference>
<dbReference type="Pfam" id="PF13954">
    <property type="entry name" value="PapC_N"/>
    <property type="match status" value="1"/>
</dbReference>
<keyword evidence="6" id="KW-0812">Transmembrane</keyword>
<evidence type="ECO:0000313" key="13">
    <source>
        <dbReference type="Proteomes" id="UP000004506"/>
    </source>
</evidence>
<dbReference type="EMBL" id="ABJD02000101">
    <property type="protein sequence ID" value="EDU59266.1"/>
    <property type="molecule type" value="Genomic_DNA"/>
</dbReference>
<evidence type="ECO:0000256" key="4">
    <source>
        <dbReference type="ARBA" id="ARBA00022452"/>
    </source>
</evidence>
<evidence type="ECO:0000313" key="12">
    <source>
        <dbReference type="EMBL" id="EDU59266.1"/>
    </source>
</evidence>
<name>A0AA87CQU4_PROST</name>
<protein>
    <submittedName>
        <fullName evidence="12">Fimbrial usher protein</fullName>
    </submittedName>
</protein>
<dbReference type="Gene3D" id="2.60.40.2610">
    <property type="entry name" value="Outer membrane usher protein FimD, plug domain"/>
    <property type="match status" value="1"/>
</dbReference>